<dbReference type="InterPro" id="IPR002213">
    <property type="entry name" value="UDP_glucos_trans"/>
</dbReference>
<evidence type="ECO:0000259" key="7">
    <source>
        <dbReference type="Pfam" id="PF07727"/>
    </source>
</evidence>
<dbReference type="CDD" id="cd03784">
    <property type="entry name" value="GT1_Gtf-like"/>
    <property type="match status" value="2"/>
</dbReference>
<evidence type="ECO:0000313" key="8">
    <source>
        <dbReference type="Proteomes" id="UP000694918"/>
    </source>
</evidence>
<dbReference type="PANTHER" id="PTHR11926">
    <property type="entry name" value="GLUCOSYL/GLUCURONOSYL TRANSFERASES"/>
    <property type="match status" value="1"/>
</dbReference>
<keyword evidence="8" id="KW-1185">Reference proteome</keyword>
<dbReference type="SUPFAM" id="SSF53756">
    <property type="entry name" value="UDP-Glycosyltransferase/glycogen phosphorylase"/>
    <property type="match status" value="2"/>
</dbReference>
<evidence type="ECO:0000256" key="6">
    <source>
        <dbReference type="ARBA" id="ARBA00047606"/>
    </source>
</evidence>
<name>A0AAJ6X7H7_POPEU</name>
<dbReference type="KEGG" id="peu:105113904"/>
<evidence type="ECO:0000256" key="5">
    <source>
        <dbReference type="ARBA" id="ARBA00022679"/>
    </source>
</evidence>
<gene>
    <name evidence="9" type="primary">LOC105113904</name>
</gene>
<dbReference type="Gene3D" id="3.40.50.2000">
    <property type="entry name" value="Glycogen Phosphorylase B"/>
    <property type="match status" value="4"/>
</dbReference>
<dbReference type="Pfam" id="PF07727">
    <property type="entry name" value="RVT_2"/>
    <property type="match status" value="1"/>
</dbReference>
<dbReference type="FunFam" id="3.40.50.2000:FF:000065">
    <property type="entry name" value="Glycosyltransferase"/>
    <property type="match status" value="2"/>
</dbReference>
<dbReference type="GO" id="GO:0080043">
    <property type="term" value="F:quercetin 3-O-glucosyltransferase activity"/>
    <property type="evidence" value="ECO:0007669"/>
    <property type="project" value="TreeGrafter"/>
</dbReference>
<organism evidence="8 9">
    <name type="scientific">Populus euphratica</name>
    <name type="common">Euphrates poplar</name>
    <dbReference type="NCBI Taxonomy" id="75702"/>
    <lineage>
        <taxon>Eukaryota</taxon>
        <taxon>Viridiplantae</taxon>
        <taxon>Streptophyta</taxon>
        <taxon>Embryophyta</taxon>
        <taxon>Tracheophyta</taxon>
        <taxon>Spermatophyta</taxon>
        <taxon>Magnoliopsida</taxon>
        <taxon>eudicotyledons</taxon>
        <taxon>Gunneridae</taxon>
        <taxon>Pentapetalae</taxon>
        <taxon>rosids</taxon>
        <taxon>fabids</taxon>
        <taxon>Malpighiales</taxon>
        <taxon>Salicaceae</taxon>
        <taxon>Saliceae</taxon>
        <taxon>Populus</taxon>
    </lineage>
</organism>
<dbReference type="InterPro" id="IPR013103">
    <property type="entry name" value="RVT_2"/>
</dbReference>
<dbReference type="InterPro" id="IPR035595">
    <property type="entry name" value="UDP_glycos_trans_CS"/>
</dbReference>
<protein>
    <recommendedName>
        <fullName evidence="3">anthocyanidin 3-O-glucosyltransferase</fullName>
        <ecNumber evidence="3">2.4.1.115</ecNumber>
    </recommendedName>
</protein>
<keyword evidence="4" id="KW-0328">Glycosyltransferase</keyword>
<dbReference type="RefSeq" id="XP_011008563.1">
    <property type="nucleotide sequence ID" value="XM_011010261.1"/>
</dbReference>
<proteinExistence type="inferred from homology"/>
<dbReference type="PANTHER" id="PTHR11926:SF1516">
    <property type="entry name" value="GLYCOSYLTRANSFERASE"/>
    <property type="match status" value="1"/>
</dbReference>
<dbReference type="FunFam" id="3.40.50.2000:FF:000027">
    <property type="entry name" value="Glycosyltransferase"/>
    <property type="match status" value="2"/>
</dbReference>
<accession>A0AAJ6X7H7</accession>
<evidence type="ECO:0000256" key="4">
    <source>
        <dbReference type="ARBA" id="ARBA00022676"/>
    </source>
</evidence>
<dbReference type="EC" id="2.4.1.115" evidence="3"/>
<evidence type="ECO:0000256" key="1">
    <source>
        <dbReference type="ARBA" id="ARBA00004935"/>
    </source>
</evidence>
<feature type="domain" description="Reverse transcriptase Ty1/copia-type" evidence="7">
    <location>
        <begin position="469"/>
        <end position="548"/>
    </location>
</feature>
<dbReference type="GO" id="GO:0080044">
    <property type="term" value="F:quercetin 7-O-glucosyltransferase activity"/>
    <property type="evidence" value="ECO:0007669"/>
    <property type="project" value="TreeGrafter"/>
</dbReference>
<dbReference type="GO" id="GO:0047213">
    <property type="term" value="F:anthocyanidin 3-O-glucosyltransferase activity"/>
    <property type="evidence" value="ECO:0007669"/>
    <property type="project" value="UniProtKB-EC"/>
</dbReference>
<evidence type="ECO:0000256" key="2">
    <source>
        <dbReference type="ARBA" id="ARBA00009995"/>
    </source>
</evidence>
<dbReference type="Pfam" id="PF00201">
    <property type="entry name" value="UDPGT"/>
    <property type="match status" value="2"/>
</dbReference>
<comment type="pathway">
    <text evidence="1">Pigment biosynthesis; anthocyanin biosynthesis.</text>
</comment>
<dbReference type="PROSITE" id="PS00375">
    <property type="entry name" value="UDPGT"/>
    <property type="match status" value="2"/>
</dbReference>
<dbReference type="GeneID" id="105113904"/>
<evidence type="ECO:0000313" key="9">
    <source>
        <dbReference type="RefSeq" id="XP_011008563.1"/>
    </source>
</evidence>
<comment type="catalytic activity">
    <reaction evidence="6">
        <text>an anthocyanidin + UDP-alpha-D-glucose + H(+) = an anthocyanidin 3-O-beta-D-glucoside + UDP</text>
        <dbReference type="Rhea" id="RHEA:20093"/>
        <dbReference type="ChEBI" id="CHEBI:15378"/>
        <dbReference type="ChEBI" id="CHEBI:16307"/>
        <dbReference type="ChEBI" id="CHEBI:58223"/>
        <dbReference type="ChEBI" id="CHEBI:58885"/>
        <dbReference type="ChEBI" id="CHEBI:143576"/>
        <dbReference type="EC" id="2.4.1.115"/>
    </reaction>
</comment>
<comment type="similarity">
    <text evidence="2">Belongs to the UDP-glycosyltransferase family.</text>
</comment>
<keyword evidence="5" id="KW-0808">Transferase</keyword>
<dbReference type="Proteomes" id="UP000694918">
    <property type="component" value="Unplaced"/>
</dbReference>
<dbReference type="AlphaFoldDB" id="A0AAJ6X7H7"/>
<evidence type="ECO:0000256" key="3">
    <source>
        <dbReference type="ARBA" id="ARBA00012585"/>
    </source>
</evidence>
<sequence>MADKPHAVFIPLQLQSHIKSMLQLAKLLHHKGFHITFVNTEFNHRLLLNSRAPDSLNGLHDFRFETIPDSIPPSGTLASAEDFKKNQLASFNDLLAKLHDTTFSGVPPVTCIVSDGAMPFSISAAETLGIPIALFFTISACAFMCSKQFRALKKEGLAPLDDESFQTNDFADRIIDWIPGMKDIRLRDIPRFSRGTDPNGWFFNGVMEAVESASKASAIILHTFDALEQEVLNALFSMYSRVFAIGPLQLLLNQVPDDDLKSIGCNLWKEESECLQWLDSREPKSVIYVSFGSIGVISKHQFIQFGTGLAKSGHPFLWAIRPDMVIGDSPILPPEFMKETKERGFIASWCPQEEVLSHPSIAGFITHCGWGSTIESISSGVPMLCWPLFADQQINCRYTCNEWGIGMEIDSNVKGENVEKLVRELMEGGKGKKMKSKSMEWKKLAEEATAPNGSSSMNLDKLINEVLLSCRWICMIKRHVGGCVDRYKAWLVTQGFTQQEKVDYLETFSPMIKPTIIQLVLTITVTYGWQIHQLNVHNASLNVIIQEERKKERARDMTSKILADHKPHAVCFPSPAQSHIKSMLKLAKLLHYKGFHITFVNTEFNHKRLLKSRGSDSLKGLPDFQFESIPDGLPPSDENATQDMPGLCEAAKKNLLAPFNDLLDKLNDTASPDVPPVTCIVSDGFMPVAITTAEMLGIPIALFFTISACSFMGLKQYKVLKEKGFIPLKDESFLTNGYLDRVVDWIPGMKDIRLRDLPSFIRTTDPNDCLFNFCMESVERSHSGSAVIFHTFDVLEQEVLTSLYSMFPRVYTIGPLQLLLNQIQEDDLDSIDCNLWKEEVECLQWLDSKKPNSVIYVNFGSIAVATKEQLVEFGMGLSKSGHLFLWIIRPDMITCDSAILPPEFTEETKERGLICSWCPQEEVLNHPSIGGFLTHCGWGSTIESISSGVPMLCWPSFGDQQTNCRYTCNEWATGMEIDSNVTRENVEKQVRELMEGEEGKKMKKKAMEWKRLALEATRPSGSSSMNLDKLVTEVLLS</sequence>
<reference evidence="9" key="1">
    <citation type="submission" date="2025-08" db="UniProtKB">
        <authorList>
            <consortium name="RefSeq"/>
        </authorList>
    </citation>
    <scope>IDENTIFICATION</scope>
</reference>